<dbReference type="InterPro" id="IPR000415">
    <property type="entry name" value="Nitroreductase-like"/>
</dbReference>
<evidence type="ECO:0000256" key="1">
    <source>
        <dbReference type="ARBA" id="ARBA00007118"/>
    </source>
</evidence>
<proteinExistence type="inferred from homology"/>
<dbReference type="RefSeq" id="WP_120059736.1">
    <property type="nucleotide sequence ID" value="NZ_QYRP01000002.1"/>
</dbReference>
<name>A0A3A5HCY6_9ACTN</name>
<evidence type="ECO:0000256" key="2">
    <source>
        <dbReference type="ARBA" id="ARBA00023002"/>
    </source>
</evidence>
<evidence type="ECO:0000259" key="3">
    <source>
        <dbReference type="Pfam" id="PF00881"/>
    </source>
</evidence>
<protein>
    <submittedName>
        <fullName evidence="4">Nitroreductase</fullName>
    </submittedName>
</protein>
<keyword evidence="2" id="KW-0560">Oxidoreductase</keyword>
<keyword evidence="5" id="KW-1185">Reference proteome</keyword>
<dbReference type="PANTHER" id="PTHR43673">
    <property type="entry name" value="NAD(P)H NITROREDUCTASE YDGI-RELATED"/>
    <property type="match status" value="1"/>
</dbReference>
<reference evidence="5" key="1">
    <citation type="submission" date="2018-09" db="EMBL/GenBank/DDBJ databases">
        <authorList>
            <person name="Zhu H."/>
        </authorList>
    </citation>
    <scope>NUCLEOTIDE SEQUENCE [LARGE SCALE GENOMIC DNA]</scope>
    <source>
        <strain evidence="5">K1W22B-1</strain>
    </source>
</reference>
<dbReference type="PANTHER" id="PTHR43673:SF10">
    <property type="entry name" value="NADH DEHYDROGENASE_NAD(P)H NITROREDUCTASE XCC3605-RELATED"/>
    <property type="match status" value="1"/>
</dbReference>
<evidence type="ECO:0000313" key="4">
    <source>
        <dbReference type="EMBL" id="RJS45837.1"/>
    </source>
</evidence>
<dbReference type="GO" id="GO:0016491">
    <property type="term" value="F:oxidoreductase activity"/>
    <property type="evidence" value="ECO:0007669"/>
    <property type="project" value="UniProtKB-KW"/>
</dbReference>
<feature type="domain" description="Nitroreductase" evidence="3">
    <location>
        <begin position="69"/>
        <end position="157"/>
    </location>
</feature>
<comment type="caution">
    <text evidence="4">The sequence shown here is derived from an EMBL/GenBank/DDBJ whole genome shotgun (WGS) entry which is preliminary data.</text>
</comment>
<gene>
    <name evidence="4" type="ORF">D4739_06090</name>
</gene>
<sequence>MPNPDLTPLLRDRCSPRVFDPAHRLAEPDLRLLLEAARWAPSAGNSQPWAFLVGVRGDRTHREICQHLSRGNSGWVPRASAVLISVCRIASDPDDDAPAFSDYAQYDVGQAVANLTVQASALGLSVHQFAGFDHDAVTAAFGVPAHWKVTTGVAIGRVGDPTTTDIPERKPSDRKPLSEFVYAGQWGAAYDA</sequence>
<evidence type="ECO:0000313" key="5">
    <source>
        <dbReference type="Proteomes" id="UP000276542"/>
    </source>
</evidence>
<dbReference type="SUPFAM" id="SSF55469">
    <property type="entry name" value="FMN-dependent nitroreductase-like"/>
    <property type="match status" value="1"/>
</dbReference>
<comment type="similarity">
    <text evidence="1">Belongs to the nitroreductase family.</text>
</comment>
<dbReference type="Pfam" id="PF00881">
    <property type="entry name" value="Nitroreductase"/>
    <property type="match status" value="2"/>
</dbReference>
<dbReference type="EMBL" id="QYRP01000002">
    <property type="protein sequence ID" value="RJS45837.1"/>
    <property type="molecule type" value="Genomic_DNA"/>
</dbReference>
<dbReference type="Gene3D" id="3.40.109.10">
    <property type="entry name" value="NADH Oxidase"/>
    <property type="match status" value="1"/>
</dbReference>
<dbReference type="Proteomes" id="UP000276542">
    <property type="component" value="Unassembled WGS sequence"/>
</dbReference>
<accession>A0A3A5HCY6</accession>
<dbReference type="CDD" id="cd02138">
    <property type="entry name" value="TdsD-like"/>
    <property type="match status" value="1"/>
</dbReference>
<dbReference type="AlphaFoldDB" id="A0A3A5HCY6"/>
<feature type="domain" description="Nitroreductase" evidence="3">
    <location>
        <begin position="10"/>
        <end position="64"/>
    </location>
</feature>
<organism evidence="4 5">
    <name type="scientific">Nocardioides cavernaquae</name>
    <dbReference type="NCBI Taxonomy" id="2321396"/>
    <lineage>
        <taxon>Bacteria</taxon>
        <taxon>Bacillati</taxon>
        <taxon>Actinomycetota</taxon>
        <taxon>Actinomycetes</taxon>
        <taxon>Propionibacteriales</taxon>
        <taxon>Nocardioidaceae</taxon>
        <taxon>Nocardioides</taxon>
    </lineage>
</organism>
<dbReference type="InterPro" id="IPR029479">
    <property type="entry name" value="Nitroreductase"/>
</dbReference>
<dbReference type="OrthoDB" id="9802510at2"/>